<dbReference type="GO" id="GO:0031640">
    <property type="term" value="P:killing of cells of another organism"/>
    <property type="evidence" value="ECO:0007669"/>
    <property type="project" value="UniProtKB-KW"/>
</dbReference>
<comment type="catalytic activity">
    <reaction evidence="1 6">
        <text>Hydrolysis of (1-&gt;4)-beta-linkages between N-acetylmuramic acid and N-acetyl-D-glucosamine residues in a peptidoglycan and between N-acetyl-D-glucosamine residues in chitodextrins.</text>
        <dbReference type="EC" id="3.2.1.17"/>
    </reaction>
</comment>
<keyword evidence="4 6" id="KW-0378">Hydrolase</keyword>
<dbReference type="InterPro" id="IPR023346">
    <property type="entry name" value="Lysozyme-like_dom_sf"/>
</dbReference>
<keyword evidence="2 6" id="KW-0929">Antimicrobial</keyword>
<dbReference type="AlphaFoldDB" id="A0A4R7CA28"/>
<dbReference type="RefSeq" id="WP_133769131.1">
    <property type="nucleotide sequence ID" value="NZ_SNZR01000011.1"/>
</dbReference>
<dbReference type="GO" id="GO:0009253">
    <property type="term" value="P:peptidoglycan catabolic process"/>
    <property type="evidence" value="ECO:0007669"/>
    <property type="project" value="InterPro"/>
</dbReference>
<dbReference type="OrthoDB" id="5327667at2"/>
<evidence type="ECO:0000256" key="6">
    <source>
        <dbReference type="RuleBase" id="RU003788"/>
    </source>
</evidence>
<accession>A0A4R7CA28</accession>
<dbReference type="SUPFAM" id="SSF53955">
    <property type="entry name" value="Lysozyme-like"/>
    <property type="match status" value="1"/>
</dbReference>
<dbReference type="CDD" id="cd16900">
    <property type="entry name" value="endolysin_R21-like"/>
    <property type="match status" value="1"/>
</dbReference>
<organism evidence="7 8">
    <name type="scientific">Enterovirga rhinocerotis</name>
    <dbReference type="NCBI Taxonomy" id="1339210"/>
    <lineage>
        <taxon>Bacteria</taxon>
        <taxon>Pseudomonadati</taxon>
        <taxon>Pseudomonadota</taxon>
        <taxon>Alphaproteobacteria</taxon>
        <taxon>Hyphomicrobiales</taxon>
        <taxon>Methylobacteriaceae</taxon>
        <taxon>Enterovirga</taxon>
    </lineage>
</organism>
<name>A0A4R7CA28_9HYPH</name>
<evidence type="ECO:0000256" key="5">
    <source>
        <dbReference type="ARBA" id="ARBA00023295"/>
    </source>
</evidence>
<dbReference type="InterPro" id="IPR002196">
    <property type="entry name" value="Glyco_hydro_24"/>
</dbReference>
<dbReference type="InterPro" id="IPR034690">
    <property type="entry name" value="Endolysin_T4_type"/>
</dbReference>
<dbReference type="PANTHER" id="PTHR38107">
    <property type="match status" value="1"/>
</dbReference>
<evidence type="ECO:0000313" key="7">
    <source>
        <dbReference type="EMBL" id="TDR94215.1"/>
    </source>
</evidence>
<comment type="similarity">
    <text evidence="6">Belongs to the glycosyl hydrolase 24 family.</text>
</comment>
<dbReference type="InterPro" id="IPR051018">
    <property type="entry name" value="Bacteriophage_GH24"/>
</dbReference>
<keyword evidence="5 6" id="KW-0326">Glycosidase</keyword>
<dbReference type="GO" id="GO:0016998">
    <property type="term" value="P:cell wall macromolecule catabolic process"/>
    <property type="evidence" value="ECO:0007669"/>
    <property type="project" value="InterPro"/>
</dbReference>
<dbReference type="GO" id="GO:0003796">
    <property type="term" value="F:lysozyme activity"/>
    <property type="evidence" value="ECO:0007669"/>
    <property type="project" value="UniProtKB-EC"/>
</dbReference>
<evidence type="ECO:0000256" key="3">
    <source>
        <dbReference type="ARBA" id="ARBA00022638"/>
    </source>
</evidence>
<keyword evidence="8" id="KW-1185">Reference proteome</keyword>
<dbReference type="EMBL" id="SNZR01000011">
    <property type="protein sequence ID" value="TDR94215.1"/>
    <property type="molecule type" value="Genomic_DNA"/>
</dbReference>
<dbReference type="InterPro" id="IPR043688">
    <property type="entry name" value="SAR_endolysin-like"/>
</dbReference>
<dbReference type="Gene3D" id="1.10.530.40">
    <property type="match status" value="1"/>
</dbReference>
<reference evidence="7 8" key="1">
    <citation type="submission" date="2019-03" db="EMBL/GenBank/DDBJ databases">
        <title>Genomic Encyclopedia of Type Strains, Phase IV (KMG-IV): sequencing the most valuable type-strain genomes for metagenomic binning, comparative biology and taxonomic classification.</title>
        <authorList>
            <person name="Goeker M."/>
        </authorList>
    </citation>
    <scope>NUCLEOTIDE SEQUENCE [LARGE SCALE GENOMIC DNA]</scope>
    <source>
        <strain evidence="7 8">DSM 25903</strain>
    </source>
</reference>
<dbReference type="EC" id="3.2.1.17" evidence="6"/>
<gene>
    <name evidence="7" type="ORF">EV668_1495</name>
</gene>
<evidence type="ECO:0000256" key="1">
    <source>
        <dbReference type="ARBA" id="ARBA00000632"/>
    </source>
</evidence>
<dbReference type="HAMAP" id="MF_04136">
    <property type="entry name" value="SAR_ENDOLYSIN"/>
    <property type="match status" value="1"/>
</dbReference>
<comment type="caution">
    <text evidence="7">The sequence shown here is derived from an EMBL/GenBank/DDBJ whole genome shotgun (WGS) entry which is preliminary data.</text>
</comment>
<protein>
    <recommendedName>
        <fullName evidence="6">Lysozyme</fullName>
        <ecNumber evidence="6">3.2.1.17</ecNumber>
    </recommendedName>
</protein>
<dbReference type="InterPro" id="IPR023347">
    <property type="entry name" value="Lysozyme_dom_sf"/>
</dbReference>
<keyword evidence="3 6" id="KW-0081">Bacteriolytic enzyme</keyword>
<evidence type="ECO:0000256" key="4">
    <source>
        <dbReference type="ARBA" id="ARBA00022801"/>
    </source>
</evidence>
<dbReference type="HAMAP" id="MF_04110">
    <property type="entry name" value="ENDOLYSIN_T4"/>
    <property type="match status" value="1"/>
</dbReference>
<evidence type="ECO:0000256" key="2">
    <source>
        <dbReference type="ARBA" id="ARBA00022529"/>
    </source>
</evidence>
<evidence type="ECO:0000313" key="8">
    <source>
        <dbReference type="Proteomes" id="UP000295122"/>
    </source>
</evidence>
<dbReference type="PANTHER" id="PTHR38107:SF3">
    <property type="entry name" value="LYSOZYME RRRD-RELATED"/>
    <property type="match status" value="1"/>
</dbReference>
<dbReference type="GO" id="GO:0042742">
    <property type="term" value="P:defense response to bacterium"/>
    <property type="evidence" value="ECO:0007669"/>
    <property type="project" value="UniProtKB-KW"/>
</dbReference>
<proteinExistence type="inferred from homology"/>
<dbReference type="Pfam" id="PF00959">
    <property type="entry name" value="Phage_lysozyme"/>
    <property type="match status" value="1"/>
</dbReference>
<dbReference type="Proteomes" id="UP000295122">
    <property type="component" value="Unassembled WGS sequence"/>
</dbReference>
<sequence length="159" mass="17338">MSRIKKGGLIGALVGAVGALSVATVGGFEGLRTRAYQDQVGVWTLCYGETRGIRKGMTRTKAQCDAMLLKALDEFATSMERCVPSTKTMPAQRYVAHLSLSYNIGQAAYCRSTVARRTNAGNIRGGCDAFLMWDKAGGRRLPGLTRRRQEERAMCLRGL</sequence>